<feature type="domain" description="DUF6593" evidence="1">
    <location>
        <begin position="29"/>
        <end position="170"/>
    </location>
</feature>
<evidence type="ECO:0000313" key="3">
    <source>
        <dbReference type="Proteomes" id="UP000092993"/>
    </source>
</evidence>
<protein>
    <recommendedName>
        <fullName evidence="1">DUF6593 domain-containing protein</fullName>
    </recommendedName>
</protein>
<evidence type="ECO:0000313" key="2">
    <source>
        <dbReference type="EMBL" id="OBZ76436.1"/>
    </source>
</evidence>
<keyword evidence="3" id="KW-1185">Reference proteome</keyword>
<dbReference type="OMA" id="WENAGQI"/>
<gene>
    <name evidence="2" type="ORF">A0H81_03575</name>
</gene>
<evidence type="ECO:0000259" key="1">
    <source>
        <dbReference type="Pfam" id="PF20236"/>
    </source>
</evidence>
<sequence>MAGGDIVLRFVYPANNANADWRTIQINQVIEGSDNPIEMYKFHHPATGLSTGVTSMERKNLVTQRWENAGHIEWLSDYNANVYFGIERVPMRELRRSKKASSKSRRFKAAGAEYKWKLAENGTDLICVSTRGKAVATWSQDTLVLRVAERAEGFLDRVVVTCILNLWARRMNFW</sequence>
<dbReference type="Proteomes" id="UP000092993">
    <property type="component" value="Unassembled WGS sequence"/>
</dbReference>
<comment type="caution">
    <text evidence="2">The sequence shown here is derived from an EMBL/GenBank/DDBJ whole genome shotgun (WGS) entry which is preliminary data.</text>
</comment>
<accession>A0A1C7MJ91</accession>
<reference evidence="2 3" key="1">
    <citation type="submission" date="2016-03" db="EMBL/GenBank/DDBJ databases">
        <title>Whole genome sequencing of Grifola frondosa 9006-11.</title>
        <authorList>
            <person name="Min B."/>
            <person name="Park H."/>
            <person name="Kim J.-G."/>
            <person name="Cho H."/>
            <person name="Oh Y.-L."/>
            <person name="Kong W.-S."/>
            <person name="Choi I.-G."/>
        </authorList>
    </citation>
    <scope>NUCLEOTIDE SEQUENCE [LARGE SCALE GENOMIC DNA]</scope>
    <source>
        <strain evidence="2 3">9006-11</strain>
    </source>
</reference>
<organism evidence="2 3">
    <name type="scientific">Grifola frondosa</name>
    <name type="common">Maitake</name>
    <name type="synonym">Polyporus frondosus</name>
    <dbReference type="NCBI Taxonomy" id="5627"/>
    <lineage>
        <taxon>Eukaryota</taxon>
        <taxon>Fungi</taxon>
        <taxon>Dikarya</taxon>
        <taxon>Basidiomycota</taxon>
        <taxon>Agaricomycotina</taxon>
        <taxon>Agaricomycetes</taxon>
        <taxon>Polyporales</taxon>
        <taxon>Grifolaceae</taxon>
        <taxon>Grifola</taxon>
    </lineage>
</organism>
<dbReference type="Pfam" id="PF20236">
    <property type="entry name" value="DUF6593"/>
    <property type="match status" value="1"/>
</dbReference>
<dbReference type="InterPro" id="IPR046528">
    <property type="entry name" value="DUF6593"/>
</dbReference>
<proteinExistence type="predicted"/>
<dbReference type="AlphaFoldDB" id="A0A1C7MJ91"/>
<name>A0A1C7MJ91_GRIFR</name>
<dbReference type="EMBL" id="LUGG01000003">
    <property type="protein sequence ID" value="OBZ76436.1"/>
    <property type="molecule type" value="Genomic_DNA"/>
</dbReference>
<dbReference type="OrthoDB" id="3132420at2759"/>